<proteinExistence type="predicted"/>
<keyword evidence="3" id="KW-0732">Signal</keyword>
<dbReference type="Pfam" id="PF14870">
    <property type="entry name" value="PSII_BNR"/>
    <property type="match status" value="2"/>
</dbReference>
<name>A2SED9_METPP</name>
<dbReference type="EMBL" id="CP000555">
    <property type="protein sequence ID" value="ABM93928.1"/>
    <property type="molecule type" value="Genomic_DNA"/>
</dbReference>
<dbReference type="GO" id="GO:0015979">
    <property type="term" value="P:photosynthesis"/>
    <property type="evidence" value="ECO:0007669"/>
    <property type="project" value="UniProtKB-KW"/>
</dbReference>
<dbReference type="eggNOG" id="COG4447">
    <property type="taxonomic scope" value="Bacteria"/>
</dbReference>
<accession>A2SED9</accession>
<evidence type="ECO:0000259" key="4">
    <source>
        <dbReference type="Pfam" id="PF14870"/>
    </source>
</evidence>
<dbReference type="STRING" id="420662.Mpe_A0966"/>
<dbReference type="GO" id="GO:0009523">
    <property type="term" value="C:photosystem II"/>
    <property type="evidence" value="ECO:0007669"/>
    <property type="project" value="UniProtKB-KW"/>
</dbReference>
<gene>
    <name evidence="5" type="ordered locus">Mpe_A0966</name>
</gene>
<keyword evidence="2" id="KW-0604">Photosystem II</keyword>
<dbReference type="Proteomes" id="UP000000366">
    <property type="component" value="Chromosome"/>
</dbReference>
<evidence type="ECO:0000313" key="5">
    <source>
        <dbReference type="EMBL" id="ABM93928.1"/>
    </source>
</evidence>
<dbReference type="PANTHER" id="PTHR47199">
    <property type="entry name" value="PHOTOSYSTEM II STABILITY/ASSEMBLY FACTOR HCF136, CHLOROPLASTIC"/>
    <property type="match status" value="1"/>
</dbReference>
<dbReference type="HOGENOM" id="CLU_063224_1_0_4"/>
<reference evidence="5 6" key="1">
    <citation type="journal article" date="2007" name="J. Bacteriol.">
        <title>Whole-genome analysis of the methyl tert-butyl ether-degrading beta-proteobacterium Methylibium petroleiphilum PM1.</title>
        <authorList>
            <person name="Kane S.R."/>
            <person name="Chakicherla A.Y."/>
            <person name="Chain P.S.G."/>
            <person name="Schmidt R."/>
            <person name="Shin M.W."/>
            <person name="Legler T.C."/>
            <person name="Scow K.M."/>
            <person name="Larimer F.W."/>
            <person name="Lucas S.M."/>
            <person name="Richardson P.M."/>
            <person name="Hristova K.R."/>
        </authorList>
    </citation>
    <scope>NUCLEOTIDE SEQUENCE [LARGE SCALE GENOMIC DNA]</scope>
    <source>
        <strain evidence="6">ATCC BAA-1232 / LMG 22953 / PM1</strain>
    </source>
</reference>
<keyword evidence="6" id="KW-1185">Reference proteome</keyword>
<protein>
    <recommendedName>
        <fullName evidence="4">Photosynthesis system II assembly factor Ycf48/Hcf136-like domain-containing protein</fullName>
    </recommendedName>
</protein>
<keyword evidence="1" id="KW-0602">Photosynthesis</keyword>
<dbReference type="SUPFAM" id="SSF110296">
    <property type="entry name" value="Oligoxyloglucan reducing end-specific cellobiohydrolase"/>
    <property type="match status" value="1"/>
</dbReference>
<dbReference type="AlphaFoldDB" id="A2SED9"/>
<dbReference type="InterPro" id="IPR028203">
    <property type="entry name" value="PSII_CF48-like_dom"/>
</dbReference>
<sequence length="363" mass="37324">MSPSRSLIALTAALCLAVAAAVPVGAAGTAAPRFGVLQQAALQSPRALSATMLAVAAAGKRLVAVGERGIVLLSDDGGARWRQAATPVRASLTAVQFVDERQGWAVGHLGVVLHSGDGGETWTKQLDGLQLPALFEQAARADAAAAPAYRDYVQLLADDGPDKPLLALHFQDARRGIVVGAYNLALGTEDGGATWTPLSARLPNPRSLHLYGVAVSGASIVLAGEQGLLLRSDNGGRDFAALESPYRGSWFGLLATRGDRLLVYGLRGAAYVSADRGSSWTQASTELPVSISGAAELADGTLVLGSSAGDLLVSRDQGRSFQRRDGPPQPPIAGLVPTQDGALALAGLRGPQRVDLAAPPAAR</sequence>
<evidence type="ECO:0000313" key="6">
    <source>
        <dbReference type="Proteomes" id="UP000000366"/>
    </source>
</evidence>
<feature type="chain" id="PRO_5002646101" description="Photosynthesis system II assembly factor Ycf48/Hcf136-like domain-containing protein" evidence="3">
    <location>
        <begin position="27"/>
        <end position="363"/>
    </location>
</feature>
<evidence type="ECO:0000256" key="2">
    <source>
        <dbReference type="ARBA" id="ARBA00023276"/>
    </source>
</evidence>
<feature type="domain" description="Photosynthesis system II assembly factor Ycf48/Hcf136-like" evidence="4">
    <location>
        <begin position="64"/>
        <end position="132"/>
    </location>
</feature>
<dbReference type="InterPro" id="IPR015943">
    <property type="entry name" value="WD40/YVTN_repeat-like_dom_sf"/>
</dbReference>
<evidence type="ECO:0000256" key="3">
    <source>
        <dbReference type="SAM" id="SignalP"/>
    </source>
</evidence>
<dbReference type="KEGG" id="mpt:Mpe_A0966"/>
<evidence type="ECO:0000256" key="1">
    <source>
        <dbReference type="ARBA" id="ARBA00022531"/>
    </source>
</evidence>
<organism evidence="5 6">
    <name type="scientific">Methylibium petroleiphilum (strain ATCC BAA-1232 / LMG 22953 / PM1)</name>
    <dbReference type="NCBI Taxonomy" id="420662"/>
    <lineage>
        <taxon>Bacteria</taxon>
        <taxon>Pseudomonadati</taxon>
        <taxon>Pseudomonadota</taxon>
        <taxon>Betaproteobacteria</taxon>
        <taxon>Burkholderiales</taxon>
        <taxon>Sphaerotilaceae</taxon>
        <taxon>Methylibium</taxon>
    </lineage>
</organism>
<feature type="signal peptide" evidence="3">
    <location>
        <begin position="1"/>
        <end position="26"/>
    </location>
</feature>
<feature type="domain" description="Photosynthesis system II assembly factor Ycf48/Hcf136-like" evidence="4">
    <location>
        <begin position="164"/>
        <end position="319"/>
    </location>
</feature>
<dbReference type="PANTHER" id="PTHR47199:SF2">
    <property type="entry name" value="PHOTOSYSTEM II STABILITY_ASSEMBLY FACTOR HCF136, CHLOROPLASTIC"/>
    <property type="match status" value="1"/>
</dbReference>
<dbReference type="Gene3D" id="2.130.10.10">
    <property type="entry name" value="YVTN repeat-like/Quinoprotein amine dehydrogenase"/>
    <property type="match status" value="2"/>
</dbReference>